<evidence type="ECO:0000313" key="8">
    <source>
        <dbReference type="Proteomes" id="UP000626026"/>
    </source>
</evidence>
<dbReference type="Gene3D" id="3.40.190.290">
    <property type="match status" value="1"/>
</dbReference>
<dbReference type="InterPro" id="IPR000847">
    <property type="entry name" value="LysR_HTH_N"/>
</dbReference>
<keyword evidence="5" id="KW-0804">Transcription</keyword>
<dbReference type="SUPFAM" id="SSF46785">
    <property type="entry name" value="Winged helix' DNA-binding domain"/>
    <property type="match status" value="1"/>
</dbReference>
<accession>A0ABR7RHU7</accession>
<dbReference type="PANTHER" id="PTHR30293:SF0">
    <property type="entry name" value="NITROGEN ASSIMILATION REGULATORY PROTEIN NAC"/>
    <property type="match status" value="1"/>
</dbReference>
<proteinExistence type="inferred from homology"/>
<dbReference type="EMBL" id="JACTVA010000005">
    <property type="protein sequence ID" value="MBC9206130.1"/>
    <property type="molecule type" value="Genomic_DNA"/>
</dbReference>
<dbReference type="SUPFAM" id="SSF53850">
    <property type="entry name" value="Periplasmic binding protein-like II"/>
    <property type="match status" value="1"/>
</dbReference>
<gene>
    <name evidence="7" type="ORF">IBL26_04725</name>
</gene>
<dbReference type="Pfam" id="PF03466">
    <property type="entry name" value="LysR_substrate"/>
    <property type="match status" value="1"/>
</dbReference>
<evidence type="ECO:0000256" key="2">
    <source>
        <dbReference type="ARBA" id="ARBA00023015"/>
    </source>
</evidence>
<keyword evidence="3" id="KW-0238">DNA-binding</keyword>
<reference evidence="7 8" key="1">
    <citation type="journal article" date="2013" name="Int. J. Syst. Evol. Microbiol.">
        <title>Roseomonas aerophila sp. nov., isolated from air.</title>
        <authorList>
            <person name="Kim S.J."/>
            <person name="Weon H.Y."/>
            <person name="Ahn J.H."/>
            <person name="Hong S.B."/>
            <person name="Seok S.J."/>
            <person name="Whang K.S."/>
            <person name="Kwon S.W."/>
        </authorList>
    </citation>
    <scope>NUCLEOTIDE SEQUENCE [LARGE SCALE GENOMIC DNA]</scope>
    <source>
        <strain evidence="7 8">NBRC 108923</strain>
    </source>
</reference>
<keyword evidence="2" id="KW-0805">Transcription regulation</keyword>
<name>A0ABR7RHU7_9PROT</name>
<evidence type="ECO:0000259" key="6">
    <source>
        <dbReference type="PROSITE" id="PS50931"/>
    </source>
</evidence>
<dbReference type="PANTHER" id="PTHR30293">
    <property type="entry name" value="TRANSCRIPTIONAL REGULATORY PROTEIN NAC-RELATED"/>
    <property type="match status" value="1"/>
</dbReference>
<dbReference type="Pfam" id="PF00126">
    <property type="entry name" value="HTH_1"/>
    <property type="match status" value="1"/>
</dbReference>
<sequence>MDLKQLNTFVQVAELGSLSKASDRLRIVQPALSRQIRMLEEDLKVTLFTRHGRGMVLTHAGELLRVRAGSILRQIEETRADLSLEAGVVRGQVILGVPPTVGDVLATRLVERFLQRYPEVRLRVATAFSGYLLEWLHSGEIDIAVIYGSEQGANIRFSPLLVENLYFIASAQSRRGPHDAISFDEMAAQNLILPGPQHGLRILIENEARRRGITLKIPVEADALQILKGLVARGLGATVLPMPAVHQDIAAGILTACSVVDPHLSRKLVIARPMGRKASLAVQRFEAILYQEVTDMVREGVWDGKLLGSVSGPA</sequence>
<protein>
    <submittedName>
        <fullName evidence="7">LysR family transcriptional regulator</fullName>
    </submittedName>
</protein>
<dbReference type="PRINTS" id="PR00039">
    <property type="entry name" value="HTHLYSR"/>
</dbReference>
<evidence type="ECO:0000256" key="3">
    <source>
        <dbReference type="ARBA" id="ARBA00023125"/>
    </source>
</evidence>
<organism evidence="7 8">
    <name type="scientific">Teichococcus aerophilus</name>
    <dbReference type="NCBI Taxonomy" id="1224513"/>
    <lineage>
        <taxon>Bacteria</taxon>
        <taxon>Pseudomonadati</taxon>
        <taxon>Pseudomonadota</taxon>
        <taxon>Alphaproteobacteria</taxon>
        <taxon>Acetobacterales</taxon>
        <taxon>Roseomonadaceae</taxon>
        <taxon>Roseomonas</taxon>
    </lineage>
</organism>
<dbReference type="PROSITE" id="PS50931">
    <property type="entry name" value="HTH_LYSR"/>
    <property type="match status" value="1"/>
</dbReference>
<dbReference type="InterPro" id="IPR005119">
    <property type="entry name" value="LysR_subst-bd"/>
</dbReference>
<dbReference type="Proteomes" id="UP000626026">
    <property type="component" value="Unassembled WGS sequence"/>
</dbReference>
<comment type="similarity">
    <text evidence="1">Belongs to the LysR transcriptional regulatory family.</text>
</comment>
<comment type="caution">
    <text evidence="7">The sequence shown here is derived from an EMBL/GenBank/DDBJ whole genome shotgun (WGS) entry which is preliminary data.</text>
</comment>
<evidence type="ECO:0000313" key="7">
    <source>
        <dbReference type="EMBL" id="MBC9206130.1"/>
    </source>
</evidence>
<dbReference type="InterPro" id="IPR036390">
    <property type="entry name" value="WH_DNA-bd_sf"/>
</dbReference>
<dbReference type="RefSeq" id="WP_187783308.1">
    <property type="nucleotide sequence ID" value="NZ_JACTVA010000005.1"/>
</dbReference>
<dbReference type="InterPro" id="IPR036388">
    <property type="entry name" value="WH-like_DNA-bd_sf"/>
</dbReference>
<evidence type="ECO:0000256" key="1">
    <source>
        <dbReference type="ARBA" id="ARBA00009437"/>
    </source>
</evidence>
<keyword evidence="8" id="KW-1185">Reference proteome</keyword>
<keyword evidence="4" id="KW-0010">Activator</keyword>
<dbReference type="CDD" id="cd08433">
    <property type="entry name" value="PBP2_Nac"/>
    <property type="match status" value="1"/>
</dbReference>
<feature type="domain" description="HTH lysR-type" evidence="6">
    <location>
        <begin position="1"/>
        <end position="58"/>
    </location>
</feature>
<evidence type="ECO:0000256" key="5">
    <source>
        <dbReference type="ARBA" id="ARBA00023163"/>
    </source>
</evidence>
<dbReference type="Gene3D" id="1.10.10.10">
    <property type="entry name" value="Winged helix-like DNA-binding domain superfamily/Winged helix DNA-binding domain"/>
    <property type="match status" value="1"/>
</dbReference>
<evidence type="ECO:0000256" key="4">
    <source>
        <dbReference type="ARBA" id="ARBA00023159"/>
    </source>
</evidence>